<name>A0A3S5A3M0_9PLAT</name>
<dbReference type="AlphaFoldDB" id="A0A3S5A3M0"/>
<evidence type="ECO:0000313" key="1">
    <source>
        <dbReference type="EMBL" id="VEL11075.1"/>
    </source>
</evidence>
<keyword evidence="2" id="KW-1185">Reference proteome</keyword>
<dbReference type="EMBL" id="CAAALY010010770">
    <property type="protein sequence ID" value="VEL11075.1"/>
    <property type="molecule type" value="Genomic_DNA"/>
</dbReference>
<dbReference type="Proteomes" id="UP000784294">
    <property type="component" value="Unassembled WGS sequence"/>
</dbReference>
<sequence>MKLCGKYWNYENSQYRLIDTICMGLEQAESEALVGQFAVLQKYVRERNLAATDTGIAKLNELRIQ</sequence>
<proteinExistence type="predicted"/>
<reference evidence="1" key="1">
    <citation type="submission" date="2018-11" db="EMBL/GenBank/DDBJ databases">
        <authorList>
            <consortium name="Pathogen Informatics"/>
        </authorList>
    </citation>
    <scope>NUCLEOTIDE SEQUENCE</scope>
</reference>
<gene>
    <name evidence="1" type="ORF">PXEA_LOCUS4515</name>
</gene>
<organism evidence="1 2">
    <name type="scientific">Protopolystoma xenopodis</name>
    <dbReference type="NCBI Taxonomy" id="117903"/>
    <lineage>
        <taxon>Eukaryota</taxon>
        <taxon>Metazoa</taxon>
        <taxon>Spiralia</taxon>
        <taxon>Lophotrochozoa</taxon>
        <taxon>Platyhelminthes</taxon>
        <taxon>Monogenea</taxon>
        <taxon>Polyopisthocotylea</taxon>
        <taxon>Polystomatidea</taxon>
        <taxon>Polystomatidae</taxon>
        <taxon>Protopolystoma</taxon>
    </lineage>
</organism>
<comment type="caution">
    <text evidence="1">The sequence shown here is derived from an EMBL/GenBank/DDBJ whole genome shotgun (WGS) entry which is preliminary data.</text>
</comment>
<accession>A0A3S5A3M0</accession>
<evidence type="ECO:0000313" key="2">
    <source>
        <dbReference type="Proteomes" id="UP000784294"/>
    </source>
</evidence>
<protein>
    <submittedName>
        <fullName evidence="1">Uncharacterized protein</fullName>
    </submittedName>
</protein>